<name>A0A7E6CNK1_9CHIR</name>
<comment type="similarity">
    <text evidence="2">Belongs to the fuzzy family.</text>
</comment>
<evidence type="ECO:0000256" key="1">
    <source>
        <dbReference type="ARBA" id="ARBA00004245"/>
    </source>
</evidence>
<evidence type="ECO:0000256" key="4">
    <source>
        <dbReference type="ARBA" id="ARBA00023212"/>
    </source>
</evidence>
<keyword evidence="3" id="KW-0963">Cytoplasm</keyword>
<dbReference type="GeneID" id="114510862"/>
<evidence type="ECO:0000259" key="6">
    <source>
        <dbReference type="Pfam" id="PF19037"/>
    </source>
</evidence>
<dbReference type="InterPro" id="IPR043970">
    <property type="entry name" value="FUZ/MON1/HPS1_longin_3"/>
</dbReference>
<evidence type="ECO:0000259" key="5">
    <source>
        <dbReference type="Pfam" id="PF19036"/>
    </source>
</evidence>
<dbReference type="FunCoup" id="A0A7E6CNK1">
    <property type="interactions" value="1839"/>
</dbReference>
<dbReference type="OrthoDB" id="74835at2759"/>
<organism evidence="8 9">
    <name type="scientific">Phyllostomus discolor</name>
    <name type="common">pale spear-nosed bat</name>
    <dbReference type="NCBI Taxonomy" id="89673"/>
    <lineage>
        <taxon>Eukaryota</taxon>
        <taxon>Metazoa</taxon>
        <taxon>Chordata</taxon>
        <taxon>Craniata</taxon>
        <taxon>Vertebrata</taxon>
        <taxon>Euteleostomi</taxon>
        <taxon>Mammalia</taxon>
        <taxon>Eutheria</taxon>
        <taxon>Laurasiatheria</taxon>
        <taxon>Chiroptera</taxon>
        <taxon>Yangochiroptera</taxon>
        <taxon>Phyllostomidae</taxon>
        <taxon>Phyllostominae</taxon>
        <taxon>Phyllostomus</taxon>
    </lineage>
</organism>
<reference evidence="9" key="1">
    <citation type="submission" date="2025-08" db="UniProtKB">
        <authorList>
            <consortium name="RefSeq"/>
        </authorList>
    </citation>
    <scope>IDENTIFICATION</scope>
    <source>
        <tissue evidence="9">Muscle</tissue>
    </source>
</reference>
<dbReference type="InParanoid" id="A0A7E6CNK1"/>
<dbReference type="CTD" id="80199"/>
<feature type="domain" description="FUZ/MON1/HPS1 first Longin" evidence="5">
    <location>
        <begin position="11"/>
        <end position="151"/>
    </location>
</feature>
<protein>
    <submittedName>
        <fullName evidence="9">Protein fuzzy homolog isoform X1</fullName>
    </submittedName>
</protein>
<comment type="subcellular location">
    <subcellularLocation>
        <location evidence="1">Cytoplasm</location>
        <location evidence="1">Cytoskeleton</location>
    </subcellularLocation>
</comment>
<dbReference type="RefSeq" id="XP_035868472.1">
    <property type="nucleotide sequence ID" value="XM_036012579.1"/>
</dbReference>
<dbReference type="InterPro" id="IPR026069">
    <property type="entry name" value="Fuzzy"/>
</dbReference>
<dbReference type="PANTHER" id="PTHR13559:SF1">
    <property type="entry name" value="PROTEIN FUZZY HOMOLOG"/>
    <property type="match status" value="1"/>
</dbReference>
<keyword evidence="8" id="KW-1185">Reference proteome</keyword>
<feature type="domain" description="FUZ/MON1/HPS1 third Longin" evidence="7">
    <location>
        <begin position="309"/>
        <end position="429"/>
    </location>
</feature>
<evidence type="ECO:0000256" key="3">
    <source>
        <dbReference type="ARBA" id="ARBA00022490"/>
    </source>
</evidence>
<accession>A0A7E6CNK1</accession>
<sequence length="432" mass="46758">MGEEGTEGTVHLLCLAASSGVPLFCRSSRGGAPARQQVGPWRSGSPKLEGLPFSVIGSLNGVHMFGQNLEVQLSSARTEDTTVVWKSFHDSITLIVLSSEAGTSELRLERLLQMVFGAMVLLVGLEELTNISNIERLKKELRASYGLIDSLLGDSELIGDLTQCVDCVVPPEGSLLQEALSGFAEAAGTNFASLVVSGRVVVATESWWRLGTPEAVLLPWLVGSLPPQAARDYPVYLPHGSPTVPHRLLTLTLLPGLELCLVCGPRPPLSQLDPQLLERWWQPMLDPLRACLPLGPRALPAGFPLHTDILGLLLLHLELKRCLFTVEPSGDKDPSPEQRRCVLRSFYTLVTAVHFPPEPGQQEDKAEDAAQQPQVPKACYLVSGTEEPGTGWRLVALQSGPRRLLLLLSAQSPVHGLRGLATRTLHALTPLL</sequence>
<dbReference type="Pfam" id="PF19036">
    <property type="entry name" value="Fuz_longin_1"/>
    <property type="match status" value="1"/>
</dbReference>
<dbReference type="PANTHER" id="PTHR13559">
    <property type="entry name" value="INTRACELLULAR TRAFFIC PROTEIN-RELATED"/>
    <property type="match status" value="1"/>
</dbReference>
<dbReference type="Pfam" id="PF19038">
    <property type="entry name" value="Fuz_longin_3"/>
    <property type="match status" value="1"/>
</dbReference>
<dbReference type="AlphaFoldDB" id="A0A7E6CNK1"/>
<dbReference type="Proteomes" id="UP000504628">
    <property type="component" value="Chromosome 12"/>
</dbReference>
<dbReference type="GO" id="GO:1905515">
    <property type="term" value="P:non-motile cilium assembly"/>
    <property type="evidence" value="ECO:0007669"/>
    <property type="project" value="TreeGrafter"/>
</dbReference>
<dbReference type="GO" id="GO:0016192">
    <property type="term" value="P:vesicle-mediated transport"/>
    <property type="evidence" value="ECO:0007669"/>
    <property type="project" value="InterPro"/>
</dbReference>
<dbReference type="CDD" id="cd21091">
    <property type="entry name" value="Fuzzy"/>
    <property type="match status" value="1"/>
</dbReference>
<dbReference type="Pfam" id="PF19037">
    <property type="entry name" value="Fuz_longin_2"/>
    <property type="match status" value="1"/>
</dbReference>
<dbReference type="GO" id="GO:0005856">
    <property type="term" value="C:cytoskeleton"/>
    <property type="evidence" value="ECO:0007669"/>
    <property type="project" value="UniProtKB-SubCell"/>
</dbReference>
<proteinExistence type="inferred from homology"/>
<evidence type="ECO:0000256" key="2">
    <source>
        <dbReference type="ARBA" id="ARBA00008550"/>
    </source>
</evidence>
<evidence type="ECO:0000259" key="7">
    <source>
        <dbReference type="Pfam" id="PF19038"/>
    </source>
</evidence>
<dbReference type="InterPro" id="IPR043971">
    <property type="entry name" value="FUZ/MON1/HPS1_longin_2"/>
</dbReference>
<evidence type="ECO:0000313" key="8">
    <source>
        <dbReference type="Proteomes" id="UP000504628"/>
    </source>
</evidence>
<evidence type="ECO:0000313" key="9">
    <source>
        <dbReference type="RefSeq" id="XP_035868472.1"/>
    </source>
</evidence>
<feature type="domain" description="FUZ/MON1/HPS1 second Longin" evidence="6">
    <location>
        <begin position="189"/>
        <end position="282"/>
    </location>
</feature>
<dbReference type="InterPro" id="IPR043972">
    <property type="entry name" value="FUZ/MON1/HPS1_longin_1"/>
</dbReference>
<gene>
    <name evidence="9" type="primary">FUZ</name>
</gene>
<keyword evidence="4" id="KW-0206">Cytoskeleton</keyword>